<proteinExistence type="predicted"/>
<organism evidence="1">
    <name type="scientific">marine metagenome</name>
    <dbReference type="NCBI Taxonomy" id="408172"/>
    <lineage>
        <taxon>unclassified sequences</taxon>
        <taxon>metagenomes</taxon>
        <taxon>ecological metagenomes</taxon>
    </lineage>
</organism>
<sequence length="283" mass="31694">GDFWVGTRWEKGINQITGQLAVLDALNDFLHTTLDAALHPHGDTTVVYTQQPLAFRLSDHLRVSENIRLEAYGMFMPTGQSIISSKSQKNGGFTLEESARYLGGLLEWNPSERLLLAGSFTEVSAESDRAITNVSLTPSNYHLLERTREITAFGIFRANTNWAFSLTGVRKAMSEKRTFQSDTADNVDYLLKVWMSKLDISYTTAKGFIAKSCLLHSNSKVPRGKGSVNVTNSMPGKFYRFLLNLGWEFSNSAVSISGAYDYQPGRNPDWIWGTASGRFSMYW</sequence>
<accession>A0A382IH47</accession>
<feature type="non-terminal residue" evidence="1">
    <location>
        <position position="1"/>
    </location>
</feature>
<reference evidence="1" key="1">
    <citation type="submission" date="2018-05" db="EMBL/GenBank/DDBJ databases">
        <authorList>
            <person name="Lanie J.A."/>
            <person name="Ng W.-L."/>
            <person name="Kazmierczak K.M."/>
            <person name="Andrzejewski T.M."/>
            <person name="Davidsen T.M."/>
            <person name="Wayne K.J."/>
            <person name="Tettelin H."/>
            <person name="Glass J.I."/>
            <person name="Rusch D."/>
            <person name="Podicherti R."/>
            <person name="Tsui H.-C.T."/>
            <person name="Winkler M.E."/>
        </authorList>
    </citation>
    <scope>NUCLEOTIDE SEQUENCE</scope>
</reference>
<dbReference type="EMBL" id="UINC01067408">
    <property type="protein sequence ID" value="SVB99044.1"/>
    <property type="molecule type" value="Genomic_DNA"/>
</dbReference>
<protein>
    <recommendedName>
        <fullName evidence="2">TonB-dependent receptor-like beta-barrel domain-containing protein</fullName>
    </recommendedName>
</protein>
<evidence type="ECO:0008006" key="2">
    <source>
        <dbReference type="Google" id="ProtNLM"/>
    </source>
</evidence>
<gene>
    <name evidence="1" type="ORF">METZ01_LOCUS251898</name>
</gene>
<evidence type="ECO:0000313" key="1">
    <source>
        <dbReference type="EMBL" id="SVB99044.1"/>
    </source>
</evidence>
<name>A0A382IH47_9ZZZZ</name>
<dbReference type="AlphaFoldDB" id="A0A382IH47"/>